<proteinExistence type="predicted"/>
<accession>A0A6I6MQG7</accession>
<dbReference type="InterPro" id="IPR029068">
    <property type="entry name" value="Glyas_Bleomycin-R_OHBP_Dase"/>
</dbReference>
<organism evidence="2 3">
    <name type="scientific">Terricaulis silvestris</name>
    <dbReference type="NCBI Taxonomy" id="2686094"/>
    <lineage>
        <taxon>Bacteria</taxon>
        <taxon>Pseudomonadati</taxon>
        <taxon>Pseudomonadota</taxon>
        <taxon>Alphaproteobacteria</taxon>
        <taxon>Caulobacterales</taxon>
        <taxon>Caulobacteraceae</taxon>
        <taxon>Terricaulis</taxon>
    </lineage>
</organism>
<keyword evidence="2" id="KW-0456">Lyase</keyword>
<sequence>MITHLKFASIPTRDQDTAVLFWTEQVGFRVLTDQPMGPGKRWIELGIPGADTRIVLFTPDGHEERIGSFFNGSFACDDVDYTYKQMKERGVSFESAPEKQPWGAFAKFRDPDGNTFVLSSR</sequence>
<evidence type="ECO:0000313" key="3">
    <source>
        <dbReference type="Proteomes" id="UP000431269"/>
    </source>
</evidence>
<dbReference type="Proteomes" id="UP000431269">
    <property type="component" value="Chromosome"/>
</dbReference>
<dbReference type="RefSeq" id="WP_158766483.1">
    <property type="nucleotide sequence ID" value="NZ_CP047045.1"/>
</dbReference>
<dbReference type="PANTHER" id="PTHR36437">
    <property type="entry name" value="GLYOXALASE/BLEOMYCIN RESISTANCE PROTEIN/DIOXYGENASE"/>
    <property type="match status" value="1"/>
</dbReference>
<dbReference type="PANTHER" id="PTHR36437:SF2">
    <property type="entry name" value="GLYOXALASE_BLEOMYCIN RESISTANCE PROTEIN_DIOXYGENASE"/>
    <property type="match status" value="1"/>
</dbReference>
<gene>
    <name evidence="2" type="ORF">DSM104635_02486</name>
</gene>
<dbReference type="PROSITE" id="PS51819">
    <property type="entry name" value="VOC"/>
    <property type="match status" value="1"/>
</dbReference>
<dbReference type="InterPro" id="IPR037523">
    <property type="entry name" value="VOC_core"/>
</dbReference>
<evidence type="ECO:0000313" key="2">
    <source>
        <dbReference type="EMBL" id="QGZ95636.1"/>
    </source>
</evidence>
<evidence type="ECO:0000259" key="1">
    <source>
        <dbReference type="PROSITE" id="PS51819"/>
    </source>
</evidence>
<dbReference type="GO" id="GO:0016829">
    <property type="term" value="F:lyase activity"/>
    <property type="evidence" value="ECO:0007669"/>
    <property type="project" value="UniProtKB-KW"/>
</dbReference>
<dbReference type="InterPro" id="IPR004360">
    <property type="entry name" value="Glyas_Fos-R_dOase_dom"/>
</dbReference>
<reference evidence="3" key="1">
    <citation type="submission" date="2019-12" db="EMBL/GenBank/DDBJ databases">
        <title>Complete genome of Terracaulis silvestris 0127_4.</title>
        <authorList>
            <person name="Vieira S."/>
            <person name="Riedel T."/>
            <person name="Sproer C."/>
            <person name="Pascual J."/>
            <person name="Boedeker C."/>
            <person name="Overmann J."/>
        </authorList>
    </citation>
    <scope>NUCLEOTIDE SEQUENCE [LARGE SCALE GENOMIC DNA]</scope>
    <source>
        <strain evidence="3">0127_4</strain>
    </source>
</reference>
<dbReference type="Gene3D" id="3.10.180.10">
    <property type="entry name" value="2,3-Dihydroxybiphenyl 1,2-Dioxygenase, domain 1"/>
    <property type="match status" value="1"/>
</dbReference>
<keyword evidence="3" id="KW-1185">Reference proteome</keyword>
<dbReference type="KEGG" id="tsv:DSM104635_02486"/>
<dbReference type="Pfam" id="PF00903">
    <property type="entry name" value="Glyoxalase"/>
    <property type="match status" value="1"/>
</dbReference>
<dbReference type="SUPFAM" id="SSF54593">
    <property type="entry name" value="Glyoxalase/Bleomycin resistance protein/Dihydroxybiphenyl dioxygenase"/>
    <property type="match status" value="1"/>
</dbReference>
<dbReference type="AlphaFoldDB" id="A0A6I6MQG7"/>
<feature type="domain" description="VOC" evidence="1">
    <location>
        <begin position="1"/>
        <end position="121"/>
    </location>
</feature>
<dbReference type="EMBL" id="CP047045">
    <property type="protein sequence ID" value="QGZ95636.1"/>
    <property type="molecule type" value="Genomic_DNA"/>
</dbReference>
<protein>
    <submittedName>
        <fullName evidence="2">Putative enzyme related to lactoylglutathione lyase</fullName>
    </submittedName>
</protein>
<name>A0A6I6MQG7_9CAUL</name>